<keyword evidence="7" id="KW-0496">Mitochondrion</keyword>
<dbReference type="PANTHER" id="PTHR45624:SF10">
    <property type="entry name" value="SLC (SOLUTE CARRIER) HOMOLOG"/>
    <property type="match status" value="1"/>
</dbReference>
<feature type="repeat" description="Solcar" evidence="9">
    <location>
        <begin position="168"/>
        <end position="256"/>
    </location>
</feature>
<comment type="caution">
    <text evidence="11">The sequence shown here is derived from an EMBL/GenBank/DDBJ whole genome shotgun (WGS) entry which is preliminary data.</text>
</comment>
<gene>
    <name evidence="11" type="ORF">CYMTET_51492</name>
</gene>
<dbReference type="InterPro" id="IPR050567">
    <property type="entry name" value="Mitochondrial_Carrier"/>
</dbReference>
<feature type="repeat" description="Solcar" evidence="9">
    <location>
        <begin position="266"/>
        <end position="350"/>
    </location>
</feature>
<keyword evidence="12" id="KW-1185">Reference proteome</keyword>
<evidence type="ECO:0000256" key="8">
    <source>
        <dbReference type="ARBA" id="ARBA00023136"/>
    </source>
</evidence>
<dbReference type="InterPro" id="IPR023395">
    <property type="entry name" value="MCP_dom_sf"/>
</dbReference>
<evidence type="ECO:0000256" key="10">
    <source>
        <dbReference type="RuleBase" id="RU000488"/>
    </source>
</evidence>
<evidence type="ECO:0008006" key="13">
    <source>
        <dbReference type="Google" id="ProtNLM"/>
    </source>
</evidence>
<keyword evidence="4 9" id="KW-0812">Transmembrane</keyword>
<evidence type="ECO:0000256" key="1">
    <source>
        <dbReference type="ARBA" id="ARBA00004225"/>
    </source>
</evidence>
<protein>
    <recommendedName>
        <fullName evidence="13">Mitochondrial carrier protein</fullName>
    </recommendedName>
</protein>
<comment type="similarity">
    <text evidence="2 10">Belongs to the mitochondrial carrier (TC 2.A.29) family.</text>
</comment>
<evidence type="ECO:0000256" key="6">
    <source>
        <dbReference type="ARBA" id="ARBA00022989"/>
    </source>
</evidence>
<comment type="subcellular location">
    <subcellularLocation>
        <location evidence="1">Mitochondrion membrane</location>
        <topology evidence="1">Multi-pass membrane protein</topology>
    </subcellularLocation>
</comment>
<evidence type="ECO:0000256" key="7">
    <source>
        <dbReference type="ARBA" id="ARBA00023128"/>
    </source>
</evidence>
<dbReference type="PRINTS" id="PR00926">
    <property type="entry name" value="MITOCARRIER"/>
</dbReference>
<dbReference type="AlphaFoldDB" id="A0AAE0BL58"/>
<reference evidence="11 12" key="1">
    <citation type="journal article" date="2015" name="Genome Biol. Evol.">
        <title>Comparative Genomics of a Bacterivorous Green Alga Reveals Evolutionary Causalities and Consequences of Phago-Mixotrophic Mode of Nutrition.</title>
        <authorList>
            <person name="Burns J.A."/>
            <person name="Paasch A."/>
            <person name="Narechania A."/>
            <person name="Kim E."/>
        </authorList>
    </citation>
    <scope>NUCLEOTIDE SEQUENCE [LARGE SCALE GENOMIC DNA]</scope>
    <source>
        <strain evidence="11 12">PLY_AMNH</strain>
    </source>
</reference>
<dbReference type="Proteomes" id="UP001190700">
    <property type="component" value="Unassembled WGS sequence"/>
</dbReference>
<feature type="repeat" description="Solcar" evidence="9">
    <location>
        <begin position="70"/>
        <end position="154"/>
    </location>
</feature>
<name>A0AAE0BL58_9CHLO</name>
<keyword evidence="3 10" id="KW-0813">Transport</keyword>
<proteinExistence type="inferred from homology"/>
<evidence type="ECO:0000313" key="11">
    <source>
        <dbReference type="EMBL" id="KAK3238502.1"/>
    </source>
</evidence>
<evidence type="ECO:0000313" key="12">
    <source>
        <dbReference type="Proteomes" id="UP001190700"/>
    </source>
</evidence>
<accession>A0AAE0BL58</accession>
<evidence type="ECO:0000256" key="5">
    <source>
        <dbReference type="ARBA" id="ARBA00022737"/>
    </source>
</evidence>
<dbReference type="PANTHER" id="PTHR45624">
    <property type="entry name" value="MITOCHONDRIAL BASIC AMINO ACIDS TRANSPORTER-RELATED"/>
    <property type="match status" value="1"/>
</dbReference>
<dbReference type="InterPro" id="IPR018108">
    <property type="entry name" value="MCP_transmembrane"/>
</dbReference>
<dbReference type="PROSITE" id="PS50920">
    <property type="entry name" value="SOLCAR"/>
    <property type="match status" value="3"/>
</dbReference>
<dbReference type="EMBL" id="LGRX02034192">
    <property type="protein sequence ID" value="KAK3238502.1"/>
    <property type="molecule type" value="Genomic_DNA"/>
</dbReference>
<organism evidence="11 12">
    <name type="scientific">Cymbomonas tetramitiformis</name>
    <dbReference type="NCBI Taxonomy" id="36881"/>
    <lineage>
        <taxon>Eukaryota</taxon>
        <taxon>Viridiplantae</taxon>
        <taxon>Chlorophyta</taxon>
        <taxon>Pyramimonadophyceae</taxon>
        <taxon>Pyramimonadales</taxon>
        <taxon>Pyramimonadaceae</taxon>
        <taxon>Cymbomonas</taxon>
    </lineage>
</organism>
<dbReference type="GO" id="GO:0031966">
    <property type="term" value="C:mitochondrial membrane"/>
    <property type="evidence" value="ECO:0007669"/>
    <property type="project" value="UniProtKB-SubCell"/>
</dbReference>
<keyword evidence="5" id="KW-0677">Repeat</keyword>
<evidence type="ECO:0000256" key="4">
    <source>
        <dbReference type="ARBA" id="ARBA00022692"/>
    </source>
</evidence>
<sequence>MDNSLYSLNKGSCYGATARPHAHSPDFLSQCLHRIATPASAGARPHNALFSAKEPQVASAGEESFLAGVQRFATHFVGGQIGGMVGITVAYPLDTIKVRVQSLGMKSPPIFQVAKDIATKEGFASFYKGIESPFMAYGIIKATTFGVYGNVIDRFRSASGETKEIFKPSLWQICLAGFAAGAASTIVMGPADRVKVAMQVEGAKPYTGTLSCAAYLIKEHGLFSKEGLFKGTFATLMRDMPSMGVYYVIYELGKKIMPAFGDDGRHTPVQMMFLGGLAGAGSWLPVYPVDILKTRIQDPNSNYTGLLDCTLRSVRAEGPFVLYKGLSIELMKAMPLHGSVFMCYELWMRFTGEH</sequence>
<dbReference type="InterPro" id="IPR002067">
    <property type="entry name" value="MCP"/>
</dbReference>
<evidence type="ECO:0000256" key="3">
    <source>
        <dbReference type="ARBA" id="ARBA00022448"/>
    </source>
</evidence>
<dbReference type="Gene3D" id="1.50.40.10">
    <property type="entry name" value="Mitochondrial carrier domain"/>
    <property type="match status" value="1"/>
</dbReference>
<evidence type="ECO:0000256" key="2">
    <source>
        <dbReference type="ARBA" id="ARBA00006375"/>
    </source>
</evidence>
<keyword evidence="6" id="KW-1133">Transmembrane helix</keyword>
<evidence type="ECO:0000256" key="9">
    <source>
        <dbReference type="PROSITE-ProRule" id="PRU00282"/>
    </source>
</evidence>
<keyword evidence="8 9" id="KW-0472">Membrane</keyword>
<dbReference type="SUPFAM" id="SSF103506">
    <property type="entry name" value="Mitochondrial carrier"/>
    <property type="match status" value="1"/>
</dbReference>
<dbReference type="GO" id="GO:0022857">
    <property type="term" value="F:transmembrane transporter activity"/>
    <property type="evidence" value="ECO:0007669"/>
    <property type="project" value="TreeGrafter"/>
</dbReference>
<dbReference type="Pfam" id="PF00153">
    <property type="entry name" value="Mito_carr"/>
    <property type="match status" value="3"/>
</dbReference>